<dbReference type="GO" id="GO:0005524">
    <property type="term" value="F:ATP binding"/>
    <property type="evidence" value="ECO:0007669"/>
    <property type="project" value="UniProtKB-KW"/>
</dbReference>
<feature type="transmembrane region" description="Helical" evidence="8">
    <location>
        <begin position="417"/>
        <end position="438"/>
    </location>
</feature>
<evidence type="ECO:0000256" key="7">
    <source>
        <dbReference type="ARBA" id="ARBA00023136"/>
    </source>
</evidence>
<feature type="transmembrane region" description="Helical" evidence="8">
    <location>
        <begin position="308"/>
        <end position="328"/>
    </location>
</feature>
<comment type="similarity">
    <text evidence="2">Belongs to the ABC transporter superfamily. ABCA family. CPR flippase (TC 3.A.1.211) subfamily.</text>
</comment>
<dbReference type="InterPro" id="IPR013525">
    <property type="entry name" value="ABC2_TM"/>
</dbReference>
<dbReference type="InParanoid" id="A0A3Q7GYN0"/>
<dbReference type="SUPFAM" id="SSF52540">
    <property type="entry name" value="P-loop containing nucleoside triphosphate hydrolases"/>
    <property type="match status" value="2"/>
</dbReference>
<dbReference type="InterPro" id="IPR003439">
    <property type="entry name" value="ABC_transporter-like_ATP-bd"/>
</dbReference>
<keyword evidence="4" id="KW-0547">Nucleotide-binding</keyword>
<feature type="transmembrane region" description="Helical" evidence="8">
    <location>
        <begin position="1260"/>
        <end position="1279"/>
    </location>
</feature>
<keyword evidence="6 8" id="KW-1133">Transmembrane helix</keyword>
<organism evidence="10">
    <name type="scientific">Solanum lycopersicum</name>
    <name type="common">Tomato</name>
    <name type="synonym">Lycopersicon esculentum</name>
    <dbReference type="NCBI Taxonomy" id="4081"/>
    <lineage>
        <taxon>Eukaryota</taxon>
        <taxon>Viridiplantae</taxon>
        <taxon>Streptophyta</taxon>
        <taxon>Embryophyta</taxon>
        <taxon>Tracheophyta</taxon>
        <taxon>Spermatophyta</taxon>
        <taxon>Magnoliopsida</taxon>
        <taxon>eudicotyledons</taxon>
        <taxon>Gunneridae</taxon>
        <taxon>Pentapetalae</taxon>
        <taxon>asterids</taxon>
        <taxon>lamiids</taxon>
        <taxon>Solanales</taxon>
        <taxon>Solanaceae</taxon>
        <taxon>Solanoideae</taxon>
        <taxon>Solaneae</taxon>
        <taxon>Solanum</taxon>
        <taxon>Solanum subgen. Lycopersicon</taxon>
    </lineage>
</organism>
<feature type="transmembrane region" description="Helical" evidence="8">
    <location>
        <begin position="1187"/>
        <end position="1215"/>
    </location>
</feature>
<dbReference type="Proteomes" id="UP000004994">
    <property type="component" value="Chromosome 6"/>
</dbReference>
<dbReference type="PROSITE" id="PS00211">
    <property type="entry name" value="ABC_TRANSPORTER_1"/>
    <property type="match status" value="2"/>
</dbReference>
<accession>A0A3Q7GYN0</accession>
<comment type="subcellular location">
    <subcellularLocation>
        <location evidence="1">Membrane</location>
        <topology evidence="1">Multi-pass membrane protein</topology>
    </subcellularLocation>
</comment>
<dbReference type="GO" id="GO:0016887">
    <property type="term" value="F:ATP hydrolysis activity"/>
    <property type="evidence" value="ECO:0007669"/>
    <property type="project" value="InterPro"/>
</dbReference>
<feature type="transmembrane region" description="Helical" evidence="8">
    <location>
        <begin position="16"/>
        <end position="34"/>
    </location>
</feature>
<dbReference type="Pfam" id="PF00005">
    <property type="entry name" value="ABC_tran"/>
    <property type="match status" value="2"/>
</dbReference>
<dbReference type="InterPro" id="IPR017871">
    <property type="entry name" value="ABC_transporter-like_CS"/>
</dbReference>
<dbReference type="Pfam" id="PF24526">
    <property type="entry name" value="ABCA12_C"/>
    <property type="match status" value="2"/>
</dbReference>
<dbReference type="Gene3D" id="3.40.50.300">
    <property type="entry name" value="P-loop containing nucleotide triphosphate hydrolases"/>
    <property type="match status" value="2"/>
</dbReference>
<dbReference type="InterPro" id="IPR003593">
    <property type="entry name" value="AAA+_ATPase"/>
</dbReference>
<name>A0A3Q7GYN0_SOLLC</name>
<dbReference type="Gramene" id="Solyc06g070950.2.1">
    <property type="protein sequence ID" value="Solyc06g070950.2.1"/>
    <property type="gene ID" value="Solyc06g070950.2"/>
</dbReference>
<evidence type="ECO:0000259" key="9">
    <source>
        <dbReference type="PROSITE" id="PS50893"/>
    </source>
</evidence>
<dbReference type="PaxDb" id="4081-Solyc06g070950.1.1"/>
<dbReference type="FunFam" id="3.40.50.300:FF:000633">
    <property type="entry name" value="ABC transporter A family member 7"/>
    <property type="match status" value="2"/>
</dbReference>
<dbReference type="FunCoup" id="A0A3Q7GYN0">
    <property type="interactions" value="8"/>
</dbReference>
<evidence type="ECO:0000256" key="8">
    <source>
        <dbReference type="SAM" id="Phobius"/>
    </source>
</evidence>
<evidence type="ECO:0000313" key="11">
    <source>
        <dbReference type="Proteomes" id="UP000004994"/>
    </source>
</evidence>
<keyword evidence="7 8" id="KW-0472">Membrane</keyword>
<evidence type="ECO:0000313" key="10">
    <source>
        <dbReference type="EnsemblPlants" id="Solyc06g070950.2.1"/>
    </source>
</evidence>
<dbReference type="OMA" id="SIADWAY"/>
<dbReference type="GO" id="GO:0042626">
    <property type="term" value="F:ATPase-coupled transmembrane transporter activity"/>
    <property type="evidence" value="ECO:0000318"/>
    <property type="project" value="GO_Central"/>
</dbReference>
<dbReference type="GO" id="GO:0016020">
    <property type="term" value="C:membrane"/>
    <property type="evidence" value="ECO:0007669"/>
    <property type="project" value="UniProtKB-SubCell"/>
</dbReference>
<evidence type="ECO:0000256" key="4">
    <source>
        <dbReference type="ARBA" id="ARBA00022741"/>
    </source>
</evidence>
<feature type="transmembrane region" description="Helical" evidence="8">
    <location>
        <begin position="1148"/>
        <end position="1167"/>
    </location>
</feature>
<feature type="transmembrane region" description="Helical" evidence="8">
    <location>
        <begin position="496"/>
        <end position="514"/>
    </location>
</feature>
<keyword evidence="11" id="KW-1185">Reference proteome</keyword>
<dbReference type="PROSITE" id="PS50893">
    <property type="entry name" value="ABC_TRANSPORTER_2"/>
    <property type="match status" value="2"/>
</dbReference>
<dbReference type="Pfam" id="PF12698">
    <property type="entry name" value="ABC2_membrane_3"/>
    <property type="match status" value="2"/>
</dbReference>
<evidence type="ECO:0000256" key="1">
    <source>
        <dbReference type="ARBA" id="ARBA00004141"/>
    </source>
</evidence>
<feature type="domain" description="ABC transporter" evidence="9">
    <location>
        <begin position="1419"/>
        <end position="1656"/>
    </location>
</feature>
<dbReference type="GO" id="GO:0005319">
    <property type="term" value="F:lipid transporter activity"/>
    <property type="evidence" value="ECO:0000318"/>
    <property type="project" value="GO_Central"/>
</dbReference>
<evidence type="ECO:0000256" key="6">
    <source>
        <dbReference type="ARBA" id="ARBA00022989"/>
    </source>
</evidence>
<sequence length="1740" mass="194368">MAHFWNQTNALFRKNLVYHVILFPAILFILLGALQSYSNKADRGDKVKPRVGTEFPPLLQIPSPPFRAVMTDSMPFTGLPDASCRGTGSCPATVLITGNNRTIGESIRVAGKMFVDSPEPTSRSDYQTIADGIFGTDGGGVRVDSNLLYHVRPQCSASPFRNSTSETGNQKYVKCTDFTSMPTLDIICVEGLNLWRNSSAEINDELFKGYREGNTQGMLNEILAAYDFLDTSGENFNVNVQFNSTYQSNFYNDEPELLRIPRSENMVTNAYLQFLLGSSTKMVLDFVAEMPVPGGYKRPDDISTFFNIVFYTWVILQVFPVILSSLVYEKQRKLRIMMKMHGLGDLPYWMITYVYFLVISLIYMSCYFGFGVLTGLTIFKLNSYSVQCIFYFVFTNLQISMAFLLAAVFSNLKTAAVLAYTIVFGTGILGFLLFQSLVNDASFPRGWVIFMELYPGFSLYRGLYELSQYAQGGYLVGTSGMFWEYLSYSNNGMREVLIIMSIEWVVFLIVAYYLDQVISSGSGNRRSLLFFLRNSKRKHLMSLEKSSFHSAESRVQIENNDVSEEREKVEQLLEKPHSNYSAICYNLKKMYPGKDGNPDKLAVKGVTLALPRGECFGMLGPNGAGKTTFISMMTGLLKPSSGSAYVDGLNLRTQMNEIYGSMGVCPQHDLLWDTLTGREHLLFYGRLKNLKGAALSEAVENSLKSFNLFQGGVADKLAKKYSGGMRRRLSVAISLIGDPKVVYMDEPSTGLDPASRKMLWDVVKHAKKDRAIILTTHSMDEAEYLCDRIGIFVDGNFQCLGTSDELKARYGGCYMFTMTTSPENGSKVEDLVKRLSPTAKKTYHLYGTQKFELPKYEVKLSDVFLTVRQAKERFPVQSWGLADTTLEDVFIKKRNVKTNVRLILVPISLLLLIRAIEFSSTVMTAKDTKCGCQCVEKNGTGKCVKECGLQYSNPLQAASCEVKEPYEWHPVFQLPEPQFSAVKSDVITYPDLPNESCRDSNSCPAIILVTGSNQTFGQSMLFPNATTTMLQCRTGLSLWRNSPSEINDELFKGYIMGNTEKKTGEIAAAYDWLNTNANSSIVWYNGTYKYDGQSEQLVRVPPMVNLASNTFLQNLLGPSFNILFDNIKEMPKHGSFRMSEISSQMGPILFSWVILQLFPVAFVALVYEKQQNLRIMMKMHGLKDGPYWTITYAYFLLISSLYMFGFVAFGSILGLSIFLENSFGIQFVFYFIYVNLQIACAFLLAGFFKDVKTATVMGYLVVFASGLLGSFFFANFLSGASVSEVWIIVMELYPGFALYRGLFEFGEYSKSGLYTGESGGMKWANLSDPGNGMKEVMIIMLVEWIVVLLVAFYLDQINSSGESPLFFLENSRKKKTLSTMNLLEKKDSGVCLEMEKEDVAQEREKVEQMLAGSTSGYPIVVDNLKKVYPGIDGNPDKYAVRGLSLAVPEGECLGMLGPNGAGKTSFISMMIGLTKPSSGSAFVDGLNINTEMDKVYTVMGVCPQHDLLWDTLTGREHLLFYGRLKNLKGEVLHRAVEDSLKSLNLFNGGVADKQSGRYSGGMKRRLSVAISLIGNPKVVYLDEPSTGLDPASRDTLWTVVKNARKGRAIILTTHSMEEADYLCDRLGIFVDGSLQCIANSSELKTRYGGSYVLAITTSADNEVEVEKMVRQICPNANKVYHLSGTQKFELPKHESKIADVFQLVENAKSRFPIYAWGMADTTLEDVFIKVASCAQSFNEA</sequence>
<protein>
    <recommendedName>
        <fullName evidence="9">ABC transporter domain-containing protein</fullName>
    </recommendedName>
</protein>
<dbReference type="GO" id="GO:0006869">
    <property type="term" value="P:lipid transport"/>
    <property type="evidence" value="ECO:0000318"/>
    <property type="project" value="GO_Central"/>
</dbReference>
<keyword evidence="5" id="KW-0067">ATP-binding</keyword>
<evidence type="ECO:0000256" key="2">
    <source>
        <dbReference type="ARBA" id="ARBA00008526"/>
    </source>
</evidence>
<reference evidence="10" key="2">
    <citation type="submission" date="2019-01" db="UniProtKB">
        <authorList>
            <consortium name="EnsemblPlants"/>
        </authorList>
    </citation>
    <scope>IDENTIFICATION</scope>
    <source>
        <strain evidence="10">cv. Heinz 1706</strain>
    </source>
</reference>
<dbReference type="SMART" id="SM00382">
    <property type="entry name" value="AAA"/>
    <property type="match status" value="2"/>
</dbReference>
<dbReference type="EnsemblPlants" id="Solyc06g070950.2.1">
    <property type="protein sequence ID" value="Solyc06g070950.2.1"/>
    <property type="gene ID" value="Solyc06g070950.2"/>
</dbReference>
<dbReference type="InterPro" id="IPR026082">
    <property type="entry name" value="ABCA"/>
</dbReference>
<evidence type="ECO:0000256" key="5">
    <source>
        <dbReference type="ARBA" id="ARBA00022840"/>
    </source>
</evidence>
<dbReference type="InterPro" id="IPR027417">
    <property type="entry name" value="P-loop_NTPase"/>
</dbReference>
<dbReference type="CDD" id="cd03263">
    <property type="entry name" value="ABC_subfamily_A"/>
    <property type="match status" value="2"/>
</dbReference>
<keyword evidence="3 8" id="KW-0812">Transmembrane</keyword>
<dbReference type="GO" id="GO:0140359">
    <property type="term" value="F:ABC-type transporter activity"/>
    <property type="evidence" value="ECO:0007669"/>
    <property type="project" value="InterPro"/>
</dbReference>
<proteinExistence type="inferred from homology"/>
<reference evidence="10" key="1">
    <citation type="journal article" date="2012" name="Nature">
        <title>The tomato genome sequence provides insights into fleshy fruit evolution.</title>
        <authorList>
            <consortium name="Tomato Genome Consortium"/>
        </authorList>
    </citation>
    <scope>NUCLEOTIDE SEQUENCE [LARGE SCALE GENOMIC DNA]</scope>
    <source>
        <strain evidence="10">cv. Heinz 1706</strain>
    </source>
</reference>
<feature type="transmembrane region" description="Helical" evidence="8">
    <location>
        <begin position="1227"/>
        <end position="1248"/>
    </location>
</feature>
<feature type="transmembrane region" description="Helical" evidence="8">
    <location>
        <begin position="390"/>
        <end position="410"/>
    </location>
</feature>
<feature type="transmembrane region" description="Helical" evidence="8">
    <location>
        <begin position="348"/>
        <end position="370"/>
    </location>
</feature>
<evidence type="ECO:0000256" key="3">
    <source>
        <dbReference type="ARBA" id="ARBA00022692"/>
    </source>
</evidence>
<feature type="domain" description="ABC transporter" evidence="9">
    <location>
        <begin position="585"/>
        <end position="819"/>
    </location>
</feature>
<dbReference type="PANTHER" id="PTHR19229:SF204">
    <property type="entry name" value="ABC TRANSPORTER A FAMILY MEMBER 7-LIKE"/>
    <property type="match status" value="1"/>
</dbReference>
<dbReference type="PANTHER" id="PTHR19229">
    <property type="entry name" value="ATP-BINDING CASSETTE TRANSPORTER SUBFAMILY A ABCA"/>
    <property type="match status" value="1"/>
</dbReference>